<protein>
    <recommendedName>
        <fullName evidence="2">Toxin CcdB</fullName>
    </recommendedName>
    <alternativeName>
        <fullName evidence="8">Cytotoxic protein CcdB</fullName>
    </alternativeName>
    <alternativeName>
        <fullName evidence="7">Protein LetD</fullName>
    </alternativeName>
</protein>
<dbReference type="SUPFAM" id="SSF50118">
    <property type="entry name" value="Cell growth inhibitor/plasmid maintenance toxic component"/>
    <property type="match status" value="1"/>
</dbReference>
<proteinExistence type="inferred from homology"/>
<comment type="similarity">
    <text evidence="1">Belongs to the CcdB toxin family.</text>
</comment>
<sequence>MQYTVYRNTGNSQAYPYLLDIQSDIIGELNTRLVIPLHLLKKGASAPVARLTPVIQVEGNDVILMTHEMASVRVKQLGQAVMDASPFRHTIKGAVDFLLDGF</sequence>
<evidence type="ECO:0000256" key="2">
    <source>
        <dbReference type="ARBA" id="ARBA00015075"/>
    </source>
</evidence>
<name>A0A0F6TZV8_CITAM</name>
<dbReference type="OrthoDB" id="9813510at2"/>
<gene>
    <name evidence="9" type="ORF">F384_26225</name>
</gene>
<dbReference type="KEGG" id="cama:F384_26225"/>
<dbReference type="InterPro" id="IPR002712">
    <property type="entry name" value="CcdB"/>
</dbReference>
<reference evidence="9 10" key="1">
    <citation type="submission" date="2015-03" db="EMBL/GenBank/DDBJ databases">
        <title>Complete genome sequence of Citrobacter amalonaticus Y19.</title>
        <authorList>
            <person name="Park S."/>
        </authorList>
    </citation>
    <scope>NUCLEOTIDE SEQUENCE [LARGE SCALE GENOMIC DNA]</scope>
    <source>
        <strain evidence="9 10">Y19</strain>
        <plasmid evidence="10">Plasmid</plasmid>
    </source>
</reference>
<evidence type="ECO:0000256" key="7">
    <source>
        <dbReference type="ARBA" id="ARBA00029628"/>
    </source>
</evidence>
<evidence type="ECO:0000256" key="4">
    <source>
        <dbReference type="ARBA" id="ARBA00022649"/>
    </source>
</evidence>
<geneLocation type="plasmid" evidence="9">
    <name>unnamed</name>
</geneLocation>
<dbReference type="HOGENOM" id="CLU_158043_3_0_6"/>
<keyword evidence="5" id="KW-0805">Transcription regulation</keyword>
<accession>A0A0F6TZV8</accession>
<evidence type="ECO:0000256" key="5">
    <source>
        <dbReference type="ARBA" id="ARBA00023015"/>
    </source>
</evidence>
<dbReference type="AlphaFoldDB" id="A0A0F6TZV8"/>
<organism evidence="9 10">
    <name type="scientific">Citrobacter amalonaticus Y19</name>
    <dbReference type="NCBI Taxonomy" id="1261127"/>
    <lineage>
        <taxon>Bacteria</taxon>
        <taxon>Pseudomonadati</taxon>
        <taxon>Pseudomonadota</taxon>
        <taxon>Gammaproteobacteria</taxon>
        <taxon>Enterobacterales</taxon>
        <taxon>Enterobacteriaceae</taxon>
        <taxon>Citrobacter</taxon>
    </lineage>
</organism>
<dbReference type="InterPro" id="IPR011067">
    <property type="entry name" value="Plasmid_toxin/cell-grow_inhib"/>
</dbReference>
<evidence type="ECO:0000256" key="1">
    <source>
        <dbReference type="ARBA" id="ARBA00005230"/>
    </source>
</evidence>
<evidence type="ECO:0000256" key="6">
    <source>
        <dbReference type="ARBA" id="ARBA00023163"/>
    </source>
</evidence>
<dbReference type="RefSeq" id="WP_046498752.1">
    <property type="nucleotide sequence ID" value="NZ_CP011133.1"/>
</dbReference>
<evidence type="ECO:0000256" key="8">
    <source>
        <dbReference type="ARBA" id="ARBA00033135"/>
    </source>
</evidence>
<dbReference type="Pfam" id="PF01845">
    <property type="entry name" value="CcdB"/>
    <property type="match status" value="1"/>
</dbReference>
<dbReference type="EMBL" id="CP011133">
    <property type="protein sequence ID" value="AKE62072.1"/>
    <property type="molecule type" value="Genomic_DNA"/>
</dbReference>
<dbReference type="GO" id="GO:0006276">
    <property type="term" value="P:plasmid maintenance"/>
    <property type="evidence" value="ECO:0007669"/>
    <property type="project" value="InterPro"/>
</dbReference>
<dbReference type="Proteomes" id="UP000034085">
    <property type="component" value="Plasmid"/>
</dbReference>
<evidence type="ECO:0000313" key="9">
    <source>
        <dbReference type="EMBL" id="AKE62072.1"/>
    </source>
</evidence>
<dbReference type="Gene3D" id="2.30.30.110">
    <property type="match status" value="1"/>
</dbReference>
<evidence type="ECO:0000313" key="10">
    <source>
        <dbReference type="Proteomes" id="UP000034085"/>
    </source>
</evidence>
<keyword evidence="4" id="KW-1277">Toxin-antitoxin system</keyword>
<evidence type="ECO:0000256" key="3">
    <source>
        <dbReference type="ARBA" id="ARBA00022491"/>
    </source>
</evidence>
<dbReference type="PATRIC" id="fig|1261127.3.peg.5437"/>
<keyword evidence="9" id="KW-0614">Plasmid</keyword>
<keyword evidence="6" id="KW-0804">Transcription</keyword>
<dbReference type="GO" id="GO:0008657">
    <property type="term" value="F:DNA topoisomerase type II (double strand cut, ATP-hydrolyzing) inhibitor activity"/>
    <property type="evidence" value="ECO:0007669"/>
    <property type="project" value="InterPro"/>
</dbReference>
<keyword evidence="3" id="KW-0678">Repressor</keyword>